<gene>
    <name evidence="2" type="ORF">TREES_T100012243</name>
</gene>
<organism evidence="2 3">
    <name type="scientific">Tupaia chinensis</name>
    <name type="common">Chinese tree shrew</name>
    <name type="synonym">Tupaia belangeri chinensis</name>
    <dbReference type="NCBI Taxonomy" id="246437"/>
    <lineage>
        <taxon>Eukaryota</taxon>
        <taxon>Metazoa</taxon>
        <taxon>Chordata</taxon>
        <taxon>Craniata</taxon>
        <taxon>Vertebrata</taxon>
        <taxon>Euteleostomi</taxon>
        <taxon>Mammalia</taxon>
        <taxon>Eutheria</taxon>
        <taxon>Euarchontoglires</taxon>
        <taxon>Scandentia</taxon>
        <taxon>Tupaiidae</taxon>
        <taxon>Tupaia</taxon>
    </lineage>
</organism>
<dbReference type="EMBL" id="KB320999">
    <property type="protein sequence ID" value="ELW49356.1"/>
    <property type="molecule type" value="Genomic_DNA"/>
</dbReference>
<feature type="region of interest" description="Disordered" evidence="1">
    <location>
        <begin position="1"/>
        <end position="78"/>
    </location>
</feature>
<proteinExistence type="predicted"/>
<evidence type="ECO:0000256" key="1">
    <source>
        <dbReference type="SAM" id="MobiDB-lite"/>
    </source>
</evidence>
<dbReference type="InParanoid" id="L9JFJ5"/>
<dbReference type="AlphaFoldDB" id="L9JFJ5"/>
<feature type="compositionally biased region" description="Basic and acidic residues" evidence="1">
    <location>
        <begin position="60"/>
        <end position="75"/>
    </location>
</feature>
<reference evidence="3" key="1">
    <citation type="submission" date="2012-07" db="EMBL/GenBank/DDBJ databases">
        <title>Genome of the Chinese tree shrew, a rising model animal genetically related to primates.</title>
        <authorList>
            <person name="Zhang G."/>
            <person name="Fan Y."/>
            <person name="Yao Y."/>
            <person name="Huang Z."/>
        </authorList>
    </citation>
    <scope>NUCLEOTIDE SEQUENCE [LARGE SCALE GENOMIC DNA]</scope>
</reference>
<keyword evidence="3" id="KW-1185">Reference proteome</keyword>
<protein>
    <submittedName>
        <fullName evidence="2">Uncharacterized protein</fullName>
    </submittedName>
</protein>
<feature type="compositionally biased region" description="Polar residues" evidence="1">
    <location>
        <begin position="1"/>
        <end position="29"/>
    </location>
</feature>
<evidence type="ECO:0000313" key="2">
    <source>
        <dbReference type="EMBL" id="ELW49356.1"/>
    </source>
</evidence>
<accession>L9JFJ5</accession>
<reference evidence="3" key="2">
    <citation type="journal article" date="2013" name="Nat. Commun.">
        <title>Genome of the Chinese tree shrew.</title>
        <authorList>
            <person name="Fan Y."/>
            <person name="Huang Z.Y."/>
            <person name="Cao C.C."/>
            <person name="Chen C.S."/>
            <person name="Chen Y.X."/>
            <person name="Fan D.D."/>
            <person name="He J."/>
            <person name="Hou H.L."/>
            <person name="Hu L."/>
            <person name="Hu X.T."/>
            <person name="Jiang X.T."/>
            <person name="Lai R."/>
            <person name="Lang Y.S."/>
            <person name="Liang B."/>
            <person name="Liao S.G."/>
            <person name="Mu D."/>
            <person name="Ma Y.Y."/>
            <person name="Niu Y.Y."/>
            <person name="Sun X.Q."/>
            <person name="Xia J.Q."/>
            <person name="Xiao J."/>
            <person name="Xiong Z.Q."/>
            <person name="Xu L."/>
            <person name="Yang L."/>
            <person name="Zhang Y."/>
            <person name="Zhao W."/>
            <person name="Zhao X.D."/>
            <person name="Zheng Y.T."/>
            <person name="Zhou J.M."/>
            <person name="Zhu Y.B."/>
            <person name="Zhang G.J."/>
            <person name="Wang J."/>
            <person name="Yao Y.G."/>
        </authorList>
    </citation>
    <scope>NUCLEOTIDE SEQUENCE [LARGE SCALE GENOMIC DNA]</scope>
</reference>
<evidence type="ECO:0000313" key="3">
    <source>
        <dbReference type="Proteomes" id="UP000011518"/>
    </source>
</evidence>
<dbReference type="Proteomes" id="UP000011518">
    <property type="component" value="Unassembled WGS sequence"/>
</dbReference>
<sequence length="390" mass="41644">MTSRLTDGLRTTNLLHGLSSETRPRSSQLHAGHGTDPSVADDPTLKELADCPRLFPTHTPRRDVTQAHGSPEHLHTTNPGLRFSILASFEAQYEQPTSISSGTIPQESQFQLIHNELSTSSCPKPICVPPVNTRTRNRGRPMELLVPGPSWRKNTVAPCQGPQESKCKVAQISTPGPSRSWTWIPRVSGPAGDLSHTTVVLIPQRLQRTRRLPAAGSVGSAACARPGSFREPVRLRPLPVPGALSLTVHPGRVAPLEQSRNLRHMSSLRLVTGALPALTAMELLVPGPSWRKNTVAPCQGPQESKCKVAQISTPGPSRSWTWIPRVSGPAGDLSHTTVVLIPQRLQRTRRLPAAGSVGSAAAAGPGSCVEPVRHAVAAAGTAHPRRSSGA</sequence>
<name>L9JFJ5_TUPCH</name>